<feature type="region of interest" description="Disordered" evidence="2">
    <location>
        <begin position="395"/>
        <end position="479"/>
    </location>
</feature>
<protein>
    <submittedName>
        <fullName evidence="4">Uncharacterized protein</fullName>
    </submittedName>
</protein>
<feature type="region of interest" description="Disordered" evidence="2">
    <location>
        <begin position="314"/>
        <end position="372"/>
    </location>
</feature>
<keyword evidence="3" id="KW-0472">Membrane</keyword>
<feature type="coiled-coil region" evidence="1">
    <location>
        <begin position="76"/>
        <end position="143"/>
    </location>
</feature>
<accession>A0A9N9PTM7</accession>
<feature type="transmembrane region" description="Helical" evidence="3">
    <location>
        <begin position="192"/>
        <end position="214"/>
    </location>
</feature>
<dbReference type="OrthoDB" id="5241722at2759"/>
<evidence type="ECO:0000313" key="5">
    <source>
        <dbReference type="Proteomes" id="UP000701801"/>
    </source>
</evidence>
<feature type="region of interest" description="Disordered" evidence="2">
    <location>
        <begin position="500"/>
        <end position="607"/>
    </location>
</feature>
<keyword evidence="3" id="KW-1133">Transmembrane helix</keyword>
<feature type="compositionally biased region" description="Polar residues" evidence="2">
    <location>
        <begin position="549"/>
        <end position="559"/>
    </location>
</feature>
<evidence type="ECO:0000256" key="2">
    <source>
        <dbReference type="SAM" id="MobiDB-lite"/>
    </source>
</evidence>
<feature type="region of interest" description="Disordered" evidence="2">
    <location>
        <begin position="221"/>
        <end position="274"/>
    </location>
</feature>
<dbReference type="Proteomes" id="UP000701801">
    <property type="component" value="Unassembled WGS sequence"/>
</dbReference>
<feature type="compositionally biased region" description="Polar residues" evidence="2">
    <location>
        <begin position="395"/>
        <end position="411"/>
    </location>
</feature>
<organism evidence="4 5">
    <name type="scientific">Hymenoscyphus albidus</name>
    <dbReference type="NCBI Taxonomy" id="595503"/>
    <lineage>
        <taxon>Eukaryota</taxon>
        <taxon>Fungi</taxon>
        <taxon>Dikarya</taxon>
        <taxon>Ascomycota</taxon>
        <taxon>Pezizomycotina</taxon>
        <taxon>Leotiomycetes</taxon>
        <taxon>Helotiales</taxon>
        <taxon>Helotiaceae</taxon>
        <taxon>Hymenoscyphus</taxon>
    </lineage>
</organism>
<feature type="compositionally biased region" description="Polar residues" evidence="2">
    <location>
        <begin position="338"/>
        <end position="354"/>
    </location>
</feature>
<keyword evidence="3" id="KW-0812">Transmembrane</keyword>
<name>A0A9N9PTM7_9HELO</name>
<reference evidence="4" key="1">
    <citation type="submission" date="2021-07" db="EMBL/GenBank/DDBJ databases">
        <authorList>
            <person name="Durling M."/>
        </authorList>
    </citation>
    <scope>NUCLEOTIDE SEQUENCE</scope>
</reference>
<feature type="compositionally biased region" description="Low complexity" evidence="2">
    <location>
        <begin position="502"/>
        <end position="513"/>
    </location>
</feature>
<gene>
    <name evidence="4" type="ORF">HYALB_00006418</name>
</gene>
<comment type="caution">
    <text evidence="4">The sequence shown here is derived from an EMBL/GenBank/DDBJ whole genome shotgun (WGS) entry which is preliminary data.</text>
</comment>
<evidence type="ECO:0000256" key="1">
    <source>
        <dbReference type="SAM" id="Coils"/>
    </source>
</evidence>
<dbReference type="AlphaFoldDB" id="A0A9N9PTM7"/>
<evidence type="ECO:0000256" key="3">
    <source>
        <dbReference type="SAM" id="Phobius"/>
    </source>
</evidence>
<sequence>MVPHSSLEEASLPFQSFIRSNMEETPQEDSEGPDNIISVPTATITVVQQVTVQDEKSLITSPPRLELLRRAPQNDNQELQRLSQSAAEAVRQAQQSASQSIGEIQRQAAEATRQASQSAAQAVQQAQQQAQQTIAEISRSADQAVAAATQSANQAVAQARSEASQAVDKANERAQTSLDKAAAQINTASTEVALAIVGSIIASTLITILIFFLVNKHKKAKRRLERKSKEKDRSLSPTPSYGEPNRSASEKAGTNPAALSNERDVGVNDMATTPRGGAMKYTEVKWNPNNPPQAPTLANWLMVQDGVSPYRSISLPTDDENAGPLGGQLKSPLRSIPPKSTNPSYGFPSSPTATRETRIPGGDLPFRQKDSARESVAEIGKATIKQGIVRQITVSKTQPSLRSKPSIASSHTQKDSRTDFPTYVGPPKSEIEKTAQRQSGVSAWKDDKRGSDRAPSSIFPSPPTTARGEGNRMDIPQTRGPVRTTAQWLESIRIAAEENQQDVVTSDVSSMSSAGKRSLGSGSGIGLPSNPRIGGGLPGNPRGDRKTAITRQDTVQSQRGELGNVESGSLSTNQLGSLRSRASSVGTRGRTNSVSRVVDTPSVGRAL</sequence>
<evidence type="ECO:0000313" key="4">
    <source>
        <dbReference type="EMBL" id="CAG8974683.1"/>
    </source>
</evidence>
<keyword evidence="5" id="KW-1185">Reference proteome</keyword>
<keyword evidence="1" id="KW-0175">Coiled coil</keyword>
<dbReference type="EMBL" id="CAJVRM010000113">
    <property type="protein sequence ID" value="CAG8974683.1"/>
    <property type="molecule type" value="Genomic_DNA"/>
</dbReference>
<proteinExistence type="predicted"/>
<feature type="compositionally biased region" description="Polar residues" evidence="2">
    <location>
        <begin position="566"/>
        <end position="595"/>
    </location>
</feature>